<dbReference type="EMBL" id="SDMP01000014">
    <property type="protein sequence ID" value="RYR14085.1"/>
    <property type="molecule type" value="Genomic_DNA"/>
</dbReference>
<comment type="caution">
    <text evidence="1">The sequence shown here is derived from an EMBL/GenBank/DDBJ whole genome shotgun (WGS) entry which is preliminary data.</text>
</comment>
<sequence length="46" mass="5077">MCLSSAPLYLHSYSHLLLLHPLLSLLPPSSPYQNSMSSPIPVDLRS</sequence>
<proteinExistence type="predicted"/>
<name>A0A444ZIP7_ARAHY</name>
<dbReference type="Proteomes" id="UP000289738">
    <property type="component" value="Chromosome B04"/>
</dbReference>
<reference evidence="1 2" key="1">
    <citation type="submission" date="2019-01" db="EMBL/GenBank/DDBJ databases">
        <title>Sequencing of cultivated peanut Arachis hypogaea provides insights into genome evolution and oil improvement.</title>
        <authorList>
            <person name="Chen X."/>
        </authorList>
    </citation>
    <scope>NUCLEOTIDE SEQUENCE [LARGE SCALE GENOMIC DNA]</scope>
    <source>
        <strain evidence="2">cv. Fuhuasheng</strain>
        <tissue evidence="1">Leaves</tissue>
    </source>
</reference>
<evidence type="ECO:0000313" key="1">
    <source>
        <dbReference type="EMBL" id="RYR14085.1"/>
    </source>
</evidence>
<organism evidence="1 2">
    <name type="scientific">Arachis hypogaea</name>
    <name type="common">Peanut</name>
    <dbReference type="NCBI Taxonomy" id="3818"/>
    <lineage>
        <taxon>Eukaryota</taxon>
        <taxon>Viridiplantae</taxon>
        <taxon>Streptophyta</taxon>
        <taxon>Embryophyta</taxon>
        <taxon>Tracheophyta</taxon>
        <taxon>Spermatophyta</taxon>
        <taxon>Magnoliopsida</taxon>
        <taxon>eudicotyledons</taxon>
        <taxon>Gunneridae</taxon>
        <taxon>Pentapetalae</taxon>
        <taxon>rosids</taxon>
        <taxon>fabids</taxon>
        <taxon>Fabales</taxon>
        <taxon>Fabaceae</taxon>
        <taxon>Papilionoideae</taxon>
        <taxon>50 kb inversion clade</taxon>
        <taxon>dalbergioids sensu lato</taxon>
        <taxon>Dalbergieae</taxon>
        <taxon>Pterocarpus clade</taxon>
        <taxon>Arachis</taxon>
    </lineage>
</organism>
<dbReference type="AlphaFoldDB" id="A0A444ZIP7"/>
<gene>
    <name evidence="1" type="ORF">Ahy_B04g070734</name>
</gene>
<evidence type="ECO:0000313" key="2">
    <source>
        <dbReference type="Proteomes" id="UP000289738"/>
    </source>
</evidence>
<protein>
    <submittedName>
        <fullName evidence="1">Uncharacterized protein</fullName>
    </submittedName>
</protein>
<keyword evidence="2" id="KW-1185">Reference proteome</keyword>
<accession>A0A444ZIP7</accession>